<proteinExistence type="predicted"/>
<dbReference type="EMBL" id="BK059109">
    <property type="protein sequence ID" value="DAE31566.1"/>
    <property type="molecule type" value="Genomic_DNA"/>
</dbReference>
<evidence type="ECO:0000313" key="1">
    <source>
        <dbReference type="EMBL" id="DAE31566.1"/>
    </source>
</evidence>
<protein>
    <submittedName>
        <fullName evidence="1">Uncharacterized protein</fullName>
    </submittedName>
</protein>
<accession>A0A8S5RJJ3</accession>
<name>A0A8S5RJJ3_9VIRU</name>
<reference evidence="1" key="1">
    <citation type="journal article" date="2021" name="Proc. Natl. Acad. Sci. U.S.A.">
        <title>A Catalog of Tens of Thousands of Viruses from Human Metagenomes Reveals Hidden Associations with Chronic Diseases.</title>
        <authorList>
            <person name="Tisza M.J."/>
            <person name="Buck C.B."/>
        </authorList>
    </citation>
    <scope>NUCLEOTIDE SEQUENCE</scope>
    <source>
        <strain evidence="1">CtBM815</strain>
    </source>
</reference>
<organism evidence="1">
    <name type="scientific">virus sp. ctBM815</name>
    <dbReference type="NCBI Taxonomy" id="2825806"/>
    <lineage>
        <taxon>Viruses</taxon>
    </lineage>
</organism>
<sequence>MSPCSSAYIITKLASSTRGRIIFIHLLCVTLSYSLSQSIRLARCFLF</sequence>